<proteinExistence type="predicted"/>
<organism evidence="1 2">
    <name type="scientific">Mytilus coruscus</name>
    <name type="common">Sea mussel</name>
    <dbReference type="NCBI Taxonomy" id="42192"/>
    <lineage>
        <taxon>Eukaryota</taxon>
        <taxon>Metazoa</taxon>
        <taxon>Spiralia</taxon>
        <taxon>Lophotrochozoa</taxon>
        <taxon>Mollusca</taxon>
        <taxon>Bivalvia</taxon>
        <taxon>Autobranchia</taxon>
        <taxon>Pteriomorphia</taxon>
        <taxon>Mytilida</taxon>
        <taxon>Mytiloidea</taxon>
        <taxon>Mytilidae</taxon>
        <taxon>Mytilinae</taxon>
        <taxon>Mytilus</taxon>
    </lineage>
</organism>
<keyword evidence="2" id="KW-1185">Reference proteome</keyword>
<protein>
    <submittedName>
        <fullName evidence="1">Uncharacterized protein</fullName>
    </submittedName>
</protein>
<dbReference type="OrthoDB" id="6106831at2759"/>
<accession>A0A6J8CPS7</accession>
<dbReference type="EMBL" id="CACVKT020005908">
    <property type="protein sequence ID" value="CAC5398493.1"/>
    <property type="molecule type" value="Genomic_DNA"/>
</dbReference>
<reference evidence="1 2" key="1">
    <citation type="submission" date="2020-06" db="EMBL/GenBank/DDBJ databases">
        <authorList>
            <person name="Li R."/>
            <person name="Bekaert M."/>
        </authorList>
    </citation>
    <scope>NUCLEOTIDE SEQUENCE [LARGE SCALE GENOMIC DNA]</scope>
    <source>
        <strain evidence="2">wild</strain>
    </source>
</reference>
<sequence>MMNQFEENHFDELSIFTPPLSYTAIQRREFIEYRAISQLSNYADLECLIPPQSVGYMDLKRSTLKVKVRLTDSNDIPILKNENVGLVNLGLHSLFSQVDCYLQQTAVGQTGTNYPYKAYIDTLLSTSANDKVELESQLFIKNTAGSDDPDVVGVGIPGSISEVYTHEKVES</sequence>
<evidence type="ECO:0000313" key="2">
    <source>
        <dbReference type="Proteomes" id="UP000507470"/>
    </source>
</evidence>
<name>A0A6J8CPS7_MYTCO</name>
<gene>
    <name evidence="1" type="ORF">MCOR_32861</name>
</gene>
<dbReference type="Proteomes" id="UP000507470">
    <property type="component" value="Unassembled WGS sequence"/>
</dbReference>
<evidence type="ECO:0000313" key="1">
    <source>
        <dbReference type="EMBL" id="CAC5398493.1"/>
    </source>
</evidence>
<dbReference type="AlphaFoldDB" id="A0A6J8CPS7"/>